<dbReference type="InterPro" id="IPR027417">
    <property type="entry name" value="P-loop_NTPase"/>
</dbReference>
<keyword evidence="4" id="KW-0547">Nucleotide-binding</keyword>
<comment type="subunit">
    <text evidence="2">Interacts with sigma-54.</text>
</comment>
<evidence type="ECO:0000259" key="9">
    <source>
        <dbReference type="PROSITE" id="PS50045"/>
    </source>
</evidence>
<dbReference type="Gene3D" id="3.40.50.300">
    <property type="entry name" value="P-loop containing nucleotide triphosphate hydrolases"/>
    <property type="match status" value="1"/>
</dbReference>
<dbReference type="AlphaFoldDB" id="A0A4R2K9M0"/>
<dbReference type="Pfam" id="PF00158">
    <property type="entry name" value="Sigma54_activat"/>
    <property type="match status" value="1"/>
</dbReference>
<dbReference type="FunFam" id="3.40.50.300:FF:000006">
    <property type="entry name" value="DNA-binding transcriptional regulator NtrC"/>
    <property type="match status" value="1"/>
</dbReference>
<sequence length="463" mass="50459">MTQSARTGPRLPILNFASSEAAAALSRDVAAIGFGNRIESGANWLRSAASAPRRGCVVLVGCDPARGPDQAEILRRLDARPWVCVLATREKLDARGLMRAATEFIEAPWSHAELAIRFERFADRIGAAQRQLDETRAGMEIVGDAPAFRDALATAQKFAASHAPVFVEGETGTGKELFARLIHRLGARQQRPFVPVNCGCLPRELVENELFGHEAGAFTGAARAALGLVHQAEGGTLFLDEVDALPLRAQVALLRFLQEREVRPVGAGRLRKVDVRVIAASNRPLATLVEAGTFREDLYFRLNVLTLALPPLRQRRCDIADLARHFLDRLAADYARPAMWLSDPARDWLMAQNLPGNVRQLENLLHRAVLKAAGARIELADIAPPGTPVPPPAPPEGIEPFAKAKARAVTVFERRYLTGLMQDAGGNVTAAAERAGKERRALGRLLKKHGIGPHWTRPDDRLG</sequence>
<keyword evidence="11" id="KW-1185">Reference proteome</keyword>
<dbReference type="GO" id="GO:0003677">
    <property type="term" value="F:DNA binding"/>
    <property type="evidence" value="ECO:0007669"/>
    <property type="project" value="UniProtKB-KW"/>
</dbReference>
<comment type="function">
    <text evidence="1">Required for activation of most nif operons, which are directly involved in nitrogen fixation.</text>
</comment>
<evidence type="ECO:0000256" key="2">
    <source>
        <dbReference type="ARBA" id="ARBA00011135"/>
    </source>
</evidence>
<evidence type="ECO:0000313" key="11">
    <source>
        <dbReference type="Proteomes" id="UP000295142"/>
    </source>
</evidence>
<dbReference type="PROSITE" id="PS50045">
    <property type="entry name" value="SIGMA54_INTERACT_4"/>
    <property type="match status" value="1"/>
</dbReference>
<dbReference type="GO" id="GO:0005524">
    <property type="term" value="F:ATP binding"/>
    <property type="evidence" value="ECO:0007669"/>
    <property type="project" value="UniProtKB-KW"/>
</dbReference>
<accession>A0A4R2K9M0</accession>
<gene>
    <name evidence="10" type="ORF">EV655_11145</name>
</gene>
<dbReference type="InterPro" id="IPR002078">
    <property type="entry name" value="Sigma_54_int"/>
</dbReference>
<dbReference type="InterPro" id="IPR025662">
    <property type="entry name" value="Sigma_54_int_dom_ATP-bd_1"/>
</dbReference>
<keyword evidence="5" id="KW-0067">ATP-binding</keyword>
<evidence type="ECO:0000256" key="5">
    <source>
        <dbReference type="ARBA" id="ARBA00022840"/>
    </source>
</evidence>
<dbReference type="PROSITE" id="PS00675">
    <property type="entry name" value="SIGMA54_INTERACT_1"/>
    <property type="match status" value="1"/>
</dbReference>
<evidence type="ECO:0000256" key="3">
    <source>
        <dbReference type="ARBA" id="ARBA00015308"/>
    </source>
</evidence>
<dbReference type="Gene3D" id="1.10.8.60">
    <property type="match status" value="1"/>
</dbReference>
<keyword evidence="7" id="KW-0238">DNA-binding</keyword>
<evidence type="ECO:0000256" key="6">
    <source>
        <dbReference type="ARBA" id="ARBA00023012"/>
    </source>
</evidence>
<keyword evidence="8" id="KW-0010">Activator</keyword>
<dbReference type="RefSeq" id="WP_207901973.1">
    <property type="nucleotide sequence ID" value="NZ_SLWW01000011.1"/>
</dbReference>
<dbReference type="SMART" id="SM00382">
    <property type="entry name" value="AAA"/>
    <property type="match status" value="1"/>
</dbReference>
<dbReference type="SUPFAM" id="SSF46689">
    <property type="entry name" value="Homeodomain-like"/>
    <property type="match status" value="1"/>
</dbReference>
<dbReference type="InterPro" id="IPR058031">
    <property type="entry name" value="AAA_lid_NorR"/>
</dbReference>
<reference evidence="10 11" key="1">
    <citation type="submission" date="2019-03" db="EMBL/GenBank/DDBJ databases">
        <title>Genomic Encyclopedia of Type Strains, Phase IV (KMG-IV): sequencing the most valuable type-strain genomes for metagenomic binning, comparative biology and taxonomic classification.</title>
        <authorList>
            <person name="Goeker M."/>
        </authorList>
    </citation>
    <scope>NUCLEOTIDE SEQUENCE [LARGE SCALE GENOMIC DNA]</scope>
    <source>
        <strain evidence="10 11">DSM 4868</strain>
    </source>
</reference>
<dbReference type="Gene3D" id="1.10.10.60">
    <property type="entry name" value="Homeodomain-like"/>
    <property type="match status" value="1"/>
</dbReference>
<dbReference type="GO" id="GO:0006355">
    <property type="term" value="P:regulation of DNA-templated transcription"/>
    <property type="evidence" value="ECO:0007669"/>
    <property type="project" value="InterPro"/>
</dbReference>
<organism evidence="10 11">
    <name type="scientific">Rhodovulum euryhalinum</name>
    <dbReference type="NCBI Taxonomy" id="35805"/>
    <lineage>
        <taxon>Bacteria</taxon>
        <taxon>Pseudomonadati</taxon>
        <taxon>Pseudomonadota</taxon>
        <taxon>Alphaproteobacteria</taxon>
        <taxon>Rhodobacterales</taxon>
        <taxon>Paracoccaceae</taxon>
        <taxon>Rhodovulum</taxon>
    </lineage>
</organism>
<evidence type="ECO:0000256" key="7">
    <source>
        <dbReference type="ARBA" id="ARBA00023125"/>
    </source>
</evidence>
<dbReference type="InterPro" id="IPR009057">
    <property type="entry name" value="Homeodomain-like_sf"/>
</dbReference>
<comment type="caution">
    <text evidence="10">The sequence shown here is derived from an EMBL/GenBank/DDBJ whole genome shotgun (WGS) entry which is preliminary data.</text>
</comment>
<evidence type="ECO:0000256" key="4">
    <source>
        <dbReference type="ARBA" id="ARBA00022741"/>
    </source>
</evidence>
<feature type="domain" description="Sigma-54 factor interaction" evidence="9">
    <location>
        <begin position="141"/>
        <end position="370"/>
    </location>
</feature>
<name>A0A4R2K9M0_9RHOB</name>
<dbReference type="GO" id="GO:0000160">
    <property type="term" value="P:phosphorelay signal transduction system"/>
    <property type="evidence" value="ECO:0007669"/>
    <property type="project" value="UniProtKB-KW"/>
</dbReference>
<dbReference type="PANTHER" id="PTHR32071">
    <property type="entry name" value="TRANSCRIPTIONAL REGULATORY PROTEIN"/>
    <property type="match status" value="1"/>
</dbReference>
<evidence type="ECO:0000313" key="10">
    <source>
        <dbReference type="EMBL" id="TCO70103.1"/>
    </source>
</evidence>
<evidence type="ECO:0000256" key="8">
    <source>
        <dbReference type="ARBA" id="ARBA00023159"/>
    </source>
</evidence>
<dbReference type="SUPFAM" id="SSF52540">
    <property type="entry name" value="P-loop containing nucleoside triphosphate hydrolases"/>
    <property type="match status" value="1"/>
</dbReference>
<keyword evidence="6" id="KW-0902">Two-component regulatory system</keyword>
<protein>
    <recommendedName>
        <fullName evidence="3">Nif-specific regulatory protein</fullName>
    </recommendedName>
</protein>
<dbReference type="PROSITE" id="PS00676">
    <property type="entry name" value="SIGMA54_INTERACT_2"/>
    <property type="match status" value="1"/>
</dbReference>
<evidence type="ECO:0000256" key="1">
    <source>
        <dbReference type="ARBA" id="ARBA00002167"/>
    </source>
</evidence>
<dbReference type="InterPro" id="IPR025943">
    <property type="entry name" value="Sigma_54_int_dom_ATP-bd_2"/>
</dbReference>
<dbReference type="Proteomes" id="UP000295142">
    <property type="component" value="Unassembled WGS sequence"/>
</dbReference>
<dbReference type="EMBL" id="SLWW01000011">
    <property type="protein sequence ID" value="TCO70103.1"/>
    <property type="molecule type" value="Genomic_DNA"/>
</dbReference>
<dbReference type="InterPro" id="IPR003593">
    <property type="entry name" value="AAA+_ATPase"/>
</dbReference>
<dbReference type="PANTHER" id="PTHR32071:SF117">
    <property type="entry name" value="PTS-DEPENDENT DIHYDROXYACETONE KINASE OPERON REGULATORY PROTEIN-RELATED"/>
    <property type="match status" value="1"/>
</dbReference>
<proteinExistence type="predicted"/>
<dbReference type="CDD" id="cd00009">
    <property type="entry name" value="AAA"/>
    <property type="match status" value="1"/>
</dbReference>
<dbReference type="Pfam" id="PF25601">
    <property type="entry name" value="AAA_lid_14"/>
    <property type="match status" value="1"/>
</dbReference>